<keyword evidence="2" id="KW-1185">Reference proteome</keyword>
<dbReference type="HOGENOM" id="CLU_064051_0_0_11"/>
<gene>
    <name evidence="1" type="ordered locus">BLASA_0920</name>
</gene>
<dbReference type="AlphaFoldDB" id="H6RTL2"/>
<dbReference type="Proteomes" id="UP000007517">
    <property type="component" value="Chromosome"/>
</dbReference>
<dbReference type="EMBL" id="FO117623">
    <property type="protein sequence ID" value="CCG01870.1"/>
    <property type="molecule type" value="Genomic_DNA"/>
</dbReference>
<dbReference type="STRING" id="1146883.BLASA_0920"/>
<sequence length="241" mass="26601">MDADHGPGPVTLHLWGVPGRSVPLAVWRLAADRRSLRRTPGLRFAKLLGTGAGRTFTPRDADPRRWALLAVWDDEATATAFDDGPVVTRWRRIADEEWTARLRPLAARGRWSRRQPFGDPRPQRWDGPVAAVTRARLTPTRTLTFWRAVPPVAVDLHRSPGLRLALGIGEAPIGLQGTFSLWESAAALNAFAYQRAPHAAVVDRTAAERWYAEELFARFAVLSGRGTVGGQDPLPTRDVVA</sequence>
<dbReference type="OrthoDB" id="1122317at2"/>
<proteinExistence type="predicted"/>
<evidence type="ECO:0000313" key="2">
    <source>
        <dbReference type="Proteomes" id="UP000007517"/>
    </source>
</evidence>
<dbReference type="KEGG" id="bsd:BLASA_0920"/>
<dbReference type="InterPro" id="IPR049574">
    <property type="entry name" value="CrtA-like"/>
</dbReference>
<protein>
    <submittedName>
        <fullName evidence="1">Putative spheroidene monooxygenase</fullName>
        <ecNumber evidence="1">1.14.-.-</ecNumber>
    </submittedName>
</protein>
<accession>H6RTL2</accession>
<dbReference type="GO" id="GO:0004497">
    <property type="term" value="F:monooxygenase activity"/>
    <property type="evidence" value="ECO:0007669"/>
    <property type="project" value="UniProtKB-KW"/>
</dbReference>
<organism evidence="1 2">
    <name type="scientific">Blastococcus saxobsidens (strain DD2)</name>
    <dbReference type="NCBI Taxonomy" id="1146883"/>
    <lineage>
        <taxon>Bacteria</taxon>
        <taxon>Bacillati</taxon>
        <taxon>Actinomycetota</taxon>
        <taxon>Actinomycetes</taxon>
        <taxon>Geodermatophilales</taxon>
        <taxon>Geodermatophilaceae</taxon>
        <taxon>Blastococcus</taxon>
    </lineage>
</organism>
<dbReference type="eggNOG" id="ENOG5030G1W">
    <property type="taxonomic scope" value="Bacteria"/>
</dbReference>
<evidence type="ECO:0000313" key="1">
    <source>
        <dbReference type="EMBL" id="CCG01870.1"/>
    </source>
</evidence>
<keyword evidence="1" id="KW-0560">Oxidoreductase</keyword>
<dbReference type="EC" id="1.14.-.-" evidence="1"/>
<keyword evidence="1" id="KW-0503">Monooxygenase</keyword>
<name>H6RTL2_BLASD</name>
<dbReference type="CDD" id="cd21650">
    <property type="entry name" value="CrtA-like"/>
    <property type="match status" value="1"/>
</dbReference>
<reference evidence="2" key="2">
    <citation type="submission" date="2012-02" db="EMBL/GenBank/DDBJ databases">
        <title>Complete genome sequence of Blastococcus saxobsidens strain DD2.</title>
        <authorList>
            <person name="Genoscope."/>
        </authorList>
    </citation>
    <scope>NUCLEOTIDE SEQUENCE [LARGE SCALE GENOMIC DNA]</scope>
    <source>
        <strain evidence="2">DD2</strain>
    </source>
</reference>
<reference evidence="1 2" key="1">
    <citation type="journal article" date="2012" name="J. Bacteriol.">
        <title>Genome Sequence of Blastococcus saxobsidens DD2, a Stone-Inhabiting Bacterium.</title>
        <authorList>
            <person name="Chouaia B."/>
            <person name="Crotti E."/>
            <person name="Brusetti L."/>
            <person name="Daffonchio D."/>
            <person name="Essoussi I."/>
            <person name="Nouioui I."/>
            <person name="Sbissi I."/>
            <person name="Ghodhbane-Gtari F."/>
            <person name="Gtari M."/>
            <person name="Vacherie B."/>
            <person name="Barbe V."/>
            <person name="Medigue C."/>
            <person name="Gury J."/>
            <person name="Pujic P."/>
            <person name="Normand P."/>
        </authorList>
    </citation>
    <scope>NUCLEOTIDE SEQUENCE [LARGE SCALE GENOMIC DNA]</scope>
    <source>
        <strain evidence="1 2">DD2</strain>
    </source>
</reference>
<dbReference type="RefSeq" id="WP_014374776.1">
    <property type="nucleotide sequence ID" value="NC_016943.1"/>
</dbReference>